<keyword evidence="3" id="KW-1185">Reference proteome</keyword>
<accession>W9C1K2</accession>
<evidence type="ECO:0000256" key="1">
    <source>
        <dbReference type="SAM" id="MobiDB-lite"/>
    </source>
</evidence>
<gene>
    <name evidence="2" type="ORF">SBOR_9832</name>
</gene>
<organism evidence="2 3">
    <name type="scientific">Sclerotinia borealis (strain F-4128)</name>
    <dbReference type="NCBI Taxonomy" id="1432307"/>
    <lineage>
        <taxon>Eukaryota</taxon>
        <taxon>Fungi</taxon>
        <taxon>Dikarya</taxon>
        <taxon>Ascomycota</taxon>
        <taxon>Pezizomycotina</taxon>
        <taxon>Leotiomycetes</taxon>
        <taxon>Helotiales</taxon>
        <taxon>Sclerotiniaceae</taxon>
        <taxon>Sclerotinia</taxon>
    </lineage>
</organism>
<feature type="region of interest" description="Disordered" evidence="1">
    <location>
        <begin position="182"/>
        <end position="226"/>
    </location>
</feature>
<sequence length="226" mass="25851">MPTYSTIEKFFVRRSSQQGEGNVSLFADVDILPVGASTRAEFEKGVYNHAEFETLETYIIVPTPEYITESMGRPNIETYLGSHYRRKKIYMITGLKIAKQGRVWRGDRYDGGGGSQFGNQPMLILPASLGLDLRYKRGVDEEVSSSPNDFVWAFNLRRIYYRKGLLVKSDTFANGATFAEDDEWKHEEEHEQKSSLNDKDSTVEGMDEKDFDEGFRHESWHSDCGS</sequence>
<feature type="compositionally biased region" description="Basic and acidic residues" evidence="1">
    <location>
        <begin position="183"/>
        <end position="226"/>
    </location>
</feature>
<dbReference type="OrthoDB" id="4500473at2759"/>
<name>W9C1K2_SCLBF</name>
<dbReference type="HOGENOM" id="CLU_1225413_0_0_1"/>
<proteinExistence type="predicted"/>
<protein>
    <submittedName>
        <fullName evidence="2">Uncharacterized protein</fullName>
    </submittedName>
</protein>
<dbReference type="Proteomes" id="UP000019487">
    <property type="component" value="Unassembled WGS sequence"/>
</dbReference>
<reference evidence="2 3" key="1">
    <citation type="journal article" date="2014" name="Genome Announc.">
        <title>Draft genome sequence of Sclerotinia borealis, a psychrophilic plant pathogenic fungus.</title>
        <authorList>
            <person name="Mardanov A.V."/>
            <person name="Beletsky A.V."/>
            <person name="Kadnikov V.V."/>
            <person name="Ignatov A.N."/>
            <person name="Ravin N.V."/>
        </authorList>
    </citation>
    <scope>NUCLEOTIDE SEQUENCE [LARGE SCALE GENOMIC DNA]</scope>
    <source>
        <strain evidence="3">F-4157</strain>
    </source>
</reference>
<evidence type="ECO:0000313" key="3">
    <source>
        <dbReference type="Proteomes" id="UP000019487"/>
    </source>
</evidence>
<comment type="caution">
    <text evidence="2">The sequence shown here is derived from an EMBL/GenBank/DDBJ whole genome shotgun (WGS) entry which is preliminary data.</text>
</comment>
<dbReference type="AlphaFoldDB" id="W9C1K2"/>
<dbReference type="EMBL" id="AYSA01000780">
    <property type="protein sequence ID" value="ESZ89781.1"/>
    <property type="molecule type" value="Genomic_DNA"/>
</dbReference>
<evidence type="ECO:0000313" key="2">
    <source>
        <dbReference type="EMBL" id="ESZ89781.1"/>
    </source>
</evidence>